<keyword evidence="7" id="KW-0808">Transferase</keyword>
<dbReference type="PANTHER" id="PTHR12714">
    <property type="entry name" value="PROTEIN-S ISOPRENYLCYSTEINE O-METHYLTRANSFERASE"/>
    <property type="match status" value="1"/>
</dbReference>
<evidence type="ECO:0000256" key="3">
    <source>
        <dbReference type="ARBA" id="ARBA00022989"/>
    </source>
</evidence>
<dbReference type="Proteomes" id="UP000635853">
    <property type="component" value="Unassembled WGS sequence"/>
</dbReference>
<dbReference type="EMBL" id="JAESIL010000124">
    <property type="protein sequence ID" value="MBL3580254.1"/>
    <property type="molecule type" value="Genomic_DNA"/>
</dbReference>
<evidence type="ECO:0000256" key="4">
    <source>
        <dbReference type="ARBA" id="ARBA00023136"/>
    </source>
</evidence>
<keyword evidence="4 5" id="KW-0472">Membrane</keyword>
<feature type="transmembrane region" description="Helical" evidence="5">
    <location>
        <begin position="52"/>
        <end position="75"/>
    </location>
</feature>
<evidence type="ECO:0000256" key="2">
    <source>
        <dbReference type="ARBA" id="ARBA00022692"/>
    </source>
</evidence>
<sequence length="157" mass="17510">MRDGDPMARLLHYLELPPVWLALFAGLAWLQASVFPLAFLGRAGDVAGGLALVFGLALSGWAALRVVLAGTSLIPRERPDRLVVEGPYRLSRNPIYLADAAILLGLILIWDAVPSLILVPVFLKLIEWRFILREEALIRDAFGSEYDAYCARVRRWI</sequence>
<keyword evidence="9" id="KW-1185">Reference proteome</keyword>
<proteinExistence type="predicted"/>
<evidence type="ECO:0000256" key="5">
    <source>
        <dbReference type="SAM" id="Phobius"/>
    </source>
</evidence>
<feature type="transmembrane region" description="Helical" evidence="5">
    <location>
        <begin position="20"/>
        <end position="40"/>
    </location>
</feature>
<dbReference type="GO" id="GO:0032259">
    <property type="term" value="P:methylation"/>
    <property type="evidence" value="ECO:0007669"/>
    <property type="project" value="UniProtKB-KW"/>
</dbReference>
<organism evidence="7 8">
    <name type="scientific">Rhodovulum visakhapatnamense</name>
    <dbReference type="NCBI Taxonomy" id="364297"/>
    <lineage>
        <taxon>Bacteria</taxon>
        <taxon>Pseudomonadati</taxon>
        <taxon>Pseudomonadota</taxon>
        <taxon>Alphaproteobacteria</taxon>
        <taxon>Rhodobacterales</taxon>
        <taxon>Paracoccaceae</taxon>
        <taxon>Rhodovulum</taxon>
    </lineage>
</organism>
<dbReference type="EMBL" id="SOEB01000001">
    <property type="protein sequence ID" value="TDX33737.1"/>
    <property type="molecule type" value="Genomic_DNA"/>
</dbReference>
<evidence type="ECO:0000313" key="8">
    <source>
        <dbReference type="Proteomes" id="UP000295484"/>
    </source>
</evidence>
<keyword evidence="3 5" id="KW-1133">Transmembrane helix</keyword>
<accession>A0A4R8G1Z8</accession>
<dbReference type="Proteomes" id="UP000295484">
    <property type="component" value="Unassembled WGS sequence"/>
</dbReference>
<evidence type="ECO:0000313" key="6">
    <source>
        <dbReference type="EMBL" id="MBL3580254.1"/>
    </source>
</evidence>
<dbReference type="Gene3D" id="1.20.120.1630">
    <property type="match status" value="1"/>
</dbReference>
<reference evidence="7 8" key="1">
    <citation type="submission" date="2019-03" db="EMBL/GenBank/DDBJ databases">
        <title>Genomic Encyclopedia of Type Strains, Phase IV (KMG-IV): sequencing the most valuable type-strain genomes for metagenomic binning, comparative biology and taxonomic classification.</title>
        <authorList>
            <person name="Goeker M."/>
        </authorList>
    </citation>
    <scope>NUCLEOTIDE SEQUENCE [LARGE SCALE GENOMIC DNA]</scope>
    <source>
        <strain evidence="7 8">JA181</strain>
    </source>
</reference>
<reference evidence="6" key="3">
    <citation type="submission" date="2021-01" db="EMBL/GenBank/DDBJ databases">
        <authorList>
            <person name="Guzman M.S."/>
        </authorList>
    </citation>
    <scope>NUCLEOTIDE SEQUENCE</scope>
    <source>
        <strain evidence="6">AB19</strain>
    </source>
</reference>
<evidence type="ECO:0000313" key="7">
    <source>
        <dbReference type="EMBL" id="TDX33737.1"/>
    </source>
</evidence>
<dbReference type="PANTHER" id="PTHR12714:SF24">
    <property type="entry name" value="SLR1182 PROTEIN"/>
    <property type="match status" value="1"/>
</dbReference>
<feature type="transmembrane region" description="Helical" evidence="5">
    <location>
        <begin position="95"/>
        <end position="123"/>
    </location>
</feature>
<dbReference type="InterPro" id="IPR007318">
    <property type="entry name" value="Phopholipid_MeTrfase"/>
</dbReference>
<dbReference type="AlphaFoldDB" id="A0A4R8G1Z8"/>
<dbReference type="Pfam" id="PF04191">
    <property type="entry name" value="PEMT"/>
    <property type="match status" value="1"/>
</dbReference>
<dbReference type="RefSeq" id="WP_166673615.1">
    <property type="nucleotide sequence ID" value="NZ_JAESIL010000124.1"/>
</dbReference>
<keyword evidence="2 5" id="KW-0812">Transmembrane</keyword>
<comment type="caution">
    <text evidence="7">The sequence shown here is derived from an EMBL/GenBank/DDBJ whole genome shotgun (WGS) entry which is preliminary data.</text>
</comment>
<gene>
    <name evidence="7" type="ORF">EV657_101165</name>
    <name evidence="6" type="ORF">JMJ92_19185</name>
</gene>
<name>A0A4R8G1Z8_9RHOB</name>
<dbReference type="GO" id="GO:0012505">
    <property type="term" value="C:endomembrane system"/>
    <property type="evidence" value="ECO:0007669"/>
    <property type="project" value="UniProtKB-SubCell"/>
</dbReference>
<keyword evidence="7" id="KW-0489">Methyltransferase</keyword>
<comment type="subcellular location">
    <subcellularLocation>
        <location evidence="1">Endomembrane system</location>
        <topology evidence="1">Multi-pass membrane protein</topology>
    </subcellularLocation>
</comment>
<evidence type="ECO:0000256" key="1">
    <source>
        <dbReference type="ARBA" id="ARBA00004127"/>
    </source>
</evidence>
<dbReference type="GO" id="GO:0008168">
    <property type="term" value="F:methyltransferase activity"/>
    <property type="evidence" value="ECO:0007669"/>
    <property type="project" value="UniProtKB-KW"/>
</dbReference>
<evidence type="ECO:0000313" key="9">
    <source>
        <dbReference type="Proteomes" id="UP000635853"/>
    </source>
</evidence>
<reference evidence="9" key="2">
    <citation type="submission" date="2021-01" db="EMBL/GenBank/DDBJ databases">
        <title>Draft genomes of Rhodovulum sulfidophilum.</title>
        <authorList>
            <person name="Guzman M.S."/>
        </authorList>
    </citation>
    <scope>NUCLEOTIDE SEQUENCE [LARGE SCALE GENOMIC DNA]</scope>
    <source>
        <strain evidence="9">AB19</strain>
    </source>
</reference>
<protein>
    <submittedName>
        <fullName evidence="6">Isoprenylcysteine carboxylmethyltransferase family protein</fullName>
    </submittedName>
    <submittedName>
        <fullName evidence="7">Protein-S-isoprenylcysteine O-methyltransferase Ste14</fullName>
    </submittedName>
</protein>